<dbReference type="InterPro" id="IPR001810">
    <property type="entry name" value="F-box_dom"/>
</dbReference>
<feature type="non-terminal residue" evidence="2">
    <location>
        <position position="547"/>
    </location>
</feature>
<comment type="caution">
    <text evidence="2">The sequence shown here is derived from an EMBL/GenBank/DDBJ whole genome shotgun (WGS) entry which is preliminary data.</text>
</comment>
<evidence type="ECO:0000313" key="3">
    <source>
        <dbReference type="Proteomes" id="UP000738359"/>
    </source>
</evidence>
<feature type="domain" description="F-box" evidence="1">
    <location>
        <begin position="26"/>
        <end position="64"/>
    </location>
</feature>
<dbReference type="EMBL" id="JAAAHY010000180">
    <property type="protein sequence ID" value="KAF9966169.1"/>
    <property type="molecule type" value="Genomic_DNA"/>
</dbReference>
<dbReference type="PANTHER" id="PTHR16134">
    <property type="entry name" value="F-BOX/TPR REPEAT PROTEIN POF3"/>
    <property type="match status" value="1"/>
</dbReference>
<sequence length="547" mass="62191">MLYSFRSPAFKLFAKSTAYSVFATPQLLLLISAYLDPVDLADCNAVCKAWRRWFEPILWTNVCLDNGCRETLSDELKGSLTRNLPHIRTLKSFYASLALLQVLTHGSATPCPNLKRLEFDLVHYEQLDLTLKLMPTLLNRNRQLTHLAIPFEFIGFAQEDQDAVLTAISKLENLQRLKVDSLEEWEYDGSMPLLLQACLPLPKLTELFLDTNWQFNQFGDYTVDLETLIKDASKARFAHNPAATKVKSLRMPINRSGKSDPIPLLLLKSNVMDLESCQIPWFADNTDSAEIEQVVRKHCPKLKHLTCPSFKYRHEYDRSSSAFLQGCSGIKSFSSELYCDTDITSTLVSLHHNTLEVFEAKEGDYVSSNDLQAVLSQCKKLKRFWVMEPYSHKSTISITFADIAGGEWACTGLTELGLTLNRCPKDGNPWSDDESGSDDEESEDPVKAKAMAAEAKRVYAQIGRMEKLEVLELDIDVSRDTGAKEGDYAWDLTLYKDKGWLRQLAGLKNLKRLSLKADFWSQMRKREMKFILENWPSLTEIHLEGAP</sequence>
<organism evidence="2 3">
    <name type="scientific">Mortierella alpina</name>
    <name type="common">Oleaginous fungus</name>
    <name type="synonym">Mortierella renispora</name>
    <dbReference type="NCBI Taxonomy" id="64518"/>
    <lineage>
        <taxon>Eukaryota</taxon>
        <taxon>Fungi</taxon>
        <taxon>Fungi incertae sedis</taxon>
        <taxon>Mucoromycota</taxon>
        <taxon>Mortierellomycotina</taxon>
        <taxon>Mortierellomycetes</taxon>
        <taxon>Mortierellales</taxon>
        <taxon>Mortierellaceae</taxon>
        <taxon>Mortierella</taxon>
    </lineage>
</organism>
<accession>A0A9P6JAN8</accession>
<dbReference type="SUPFAM" id="SSF52047">
    <property type="entry name" value="RNI-like"/>
    <property type="match status" value="1"/>
</dbReference>
<name>A0A9P6JAN8_MORAP</name>
<dbReference type="Pfam" id="PF12937">
    <property type="entry name" value="F-box-like"/>
    <property type="match status" value="1"/>
</dbReference>
<dbReference type="AlphaFoldDB" id="A0A9P6JAN8"/>
<dbReference type="InterPro" id="IPR036047">
    <property type="entry name" value="F-box-like_dom_sf"/>
</dbReference>
<evidence type="ECO:0000313" key="2">
    <source>
        <dbReference type="EMBL" id="KAF9966169.1"/>
    </source>
</evidence>
<keyword evidence="3" id="KW-1185">Reference proteome</keyword>
<dbReference type="Proteomes" id="UP000738359">
    <property type="component" value="Unassembled WGS sequence"/>
</dbReference>
<dbReference type="SUPFAM" id="SSF81383">
    <property type="entry name" value="F-box domain"/>
    <property type="match status" value="1"/>
</dbReference>
<dbReference type="InterPro" id="IPR032675">
    <property type="entry name" value="LRR_dom_sf"/>
</dbReference>
<dbReference type="OrthoDB" id="2387242at2759"/>
<protein>
    <recommendedName>
        <fullName evidence="1">F-box domain-containing protein</fullName>
    </recommendedName>
</protein>
<gene>
    <name evidence="2" type="ORF">BGZ70_003085</name>
</gene>
<reference evidence="2" key="1">
    <citation type="journal article" date="2020" name="Fungal Divers.">
        <title>Resolving the Mortierellaceae phylogeny through synthesis of multi-gene phylogenetics and phylogenomics.</title>
        <authorList>
            <person name="Vandepol N."/>
            <person name="Liber J."/>
            <person name="Desiro A."/>
            <person name="Na H."/>
            <person name="Kennedy M."/>
            <person name="Barry K."/>
            <person name="Grigoriev I.V."/>
            <person name="Miller A.N."/>
            <person name="O'Donnell K."/>
            <person name="Stajich J.E."/>
            <person name="Bonito G."/>
        </authorList>
    </citation>
    <scope>NUCLEOTIDE SEQUENCE</scope>
    <source>
        <strain evidence="2">CK1249</strain>
    </source>
</reference>
<dbReference type="Gene3D" id="3.80.10.10">
    <property type="entry name" value="Ribonuclease Inhibitor"/>
    <property type="match status" value="1"/>
</dbReference>
<dbReference type="Gene3D" id="1.20.1280.50">
    <property type="match status" value="1"/>
</dbReference>
<evidence type="ECO:0000259" key="1">
    <source>
        <dbReference type="Pfam" id="PF12937"/>
    </source>
</evidence>
<dbReference type="PANTHER" id="PTHR16134:SF119">
    <property type="entry name" value="AT02038P-RELATED"/>
    <property type="match status" value="1"/>
</dbReference>
<proteinExistence type="predicted"/>